<dbReference type="GeneID" id="20084268"/>
<protein>
    <recommendedName>
        <fullName evidence="3">K Homology domain-containing protein</fullName>
    </recommendedName>
</protein>
<dbReference type="OrthoDB" id="79935at2759"/>
<evidence type="ECO:0000259" key="3">
    <source>
        <dbReference type="Pfam" id="PF00013"/>
    </source>
</evidence>
<dbReference type="RefSeq" id="XP_008870785.1">
    <property type="nucleotide sequence ID" value="XM_008872563.1"/>
</dbReference>
<keyword evidence="1" id="KW-0694">RNA-binding</keyword>
<dbReference type="SUPFAM" id="SSF54791">
    <property type="entry name" value="Eukaryotic type KH-domain (KH-domain type I)"/>
    <property type="match status" value="2"/>
</dbReference>
<dbReference type="Gene3D" id="3.30.310.210">
    <property type="match status" value="1"/>
</dbReference>
<feature type="domain" description="K Homology" evidence="3">
    <location>
        <begin position="2"/>
        <end position="54"/>
    </location>
</feature>
<dbReference type="Gene3D" id="3.30.1370.10">
    <property type="entry name" value="K Homology domain, type 1"/>
    <property type="match status" value="1"/>
</dbReference>
<dbReference type="InterPro" id="IPR036612">
    <property type="entry name" value="KH_dom_type_1_sf"/>
</dbReference>
<organism evidence="4">
    <name type="scientific">Aphanomyces invadans</name>
    <dbReference type="NCBI Taxonomy" id="157072"/>
    <lineage>
        <taxon>Eukaryota</taxon>
        <taxon>Sar</taxon>
        <taxon>Stramenopiles</taxon>
        <taxon>Oomycota</taxon>
        <taxon>Saprolegniomycetes</taxon>
        <taxon>Saprolegniales</taxon>
        <taxon>Verrucalvaceae</taxon>
        <taxon>Aphanomyces</taxon>
    </lineage>
</organism>
<evidence type="ECO:0000256" key="2">
    <source>
        <dbReference type="SAM" id="MobiDB-lite"/>
    </source>
</evidence>
<dbReference type="PANTHER" id="PTHR10288">
    <property type="entry name" value="KH DOMAIN CONTAINING RNA BINDING PROTEIN"/>
    <property type="match status" value="1"/>
</dbReference>
<reference evidence="4" key="1">
    <citation type="submission" date="2013-12" db="EMBL/GenBank/DDBJ databases">
        <title>The Genome Sequence of Aphanomyces invadans NJM9701.</title>
        <authorList>
            <consortium name="The Broad Institute Genomics Platform"/>
            <person name="Russ C."/>
            <person name="Tyler B."/>
            <person name="van West P."/>
            <person name="Dieguez-Uribeondo J."/>
            <person name="Young S.K."/>
            <person name="Zeng Q."/>
            <person name="Gargeya S."/>
            <person name="Fitzgerald M."/>
            <person name="Abouelleil A."/>
            <person name="Alvarado L."/>
            <person name="Chapman S.B."/>
            <person name="Gainer-Dewar J."/>
            <person name="Goldberg J."/>
            <person name="Griggs A."/>
            <person name="Gujja S."/>
            <person name="Hansen M."/>
            <person name="Howarth C."/>
            <person name="Imamovic A."/>
            <person name="Ireland A."/>
            <person name="Larimer J."/>
            <person name="McCowan C."/>
            <person name="Murphy C."/>
            <person name="Pearson M."/>
            <person name="Poon T.W."/>
            <person name="Priest M."/>
            <person name="Roberts A."/>
            <person name="Saif S."/>
            <person name="Shea T."/>
            <person name="Sykes S."/>
            <person name="Wortman J."/>
            <person name="Nusbaum C."/>
            <person name="Birren B."/>
        </authorList>
    </citation>
    <scope>NUCLEOTIDE SEQUENCE [LARGE SCALE GENOMIC DNA]</scope>
    <source>
        <strain evidence="4">NJM9701</strain>
    </source>
</reference>
<dbReference type="EMBL" id="KI913964">
    <property type="protein sequence ID" value="ETW00650.1"/>
    <property type="molecule type" value="Genomic_DNA"/>
</dbReference>
<gene>
    <name evidence="4" type="ORF">H310_07218</name>
</gene>
<feature type="region of interest" description="Disordered" evidence="2">
    <location>
        <begin position="411"/>
        <end position="482"/>
    </location>
</feature>
<name>A0A024U348_9STRA</name>
<proteinExistence type="predicted"/>
<sequence>MLLGNGGANIRRLAHNSFVHLTIRPRGDSPHPDDRLLVISGFTRNVFRAIRDIIADIQAHTGCNTTTNVGPLVGDEGSTYVLVPSVFATLMMLKGGEKLKEIAHATGARFQLSPVEDMPLGTTLRRLYVHGPEPATRKAVAQIMHKLAEFNQLPNDKKEDELTLKTVFPESAMEYLEMPTLKFIMRQHGTTIKIFPIGKSSECIVTISGTLSRILATEDNILHLLDMNRVSMVYLHKQLLHGRPTQLPLKRPLSPPMANQCASLSGDTLDRRNRDDWGGRVVQFQATPFSASKSPPSSANVTKAPYREVFRGENHTKRPRPDDADIVASHRKVRLVQTNYDSNTVSPALLDIPSNGKRVNPGLDLNAPLPTPRNNDPARTVVLAQQTEAPRTVRQVTTSLSATSKDGTIVLSTQSSSDKSNRGVTSTTSRTIKNDCSSSDRENFPTLKTLPHVPTKRTEAPGPQPEPQPKATKKNTTTSTPAILKVQRRKCTQPYYIEQDWVLVHLLHRVRRRHLHQKRRKQRNQPTLG</sequence>
<evidence type="ECO:0000256" key="1">
    <source>
        <dbReference type="PROSITE-ProRule" id="PRU00117"/>
    </source>
</evidence>
<evidence type="ECO:0000313" key="4">
    <source>
        <dbReference type="EMBL" id="ETW00650.1"/>
    </source>
</evidence>
<dbReference type="GO" id="GO:0003723">
    <property type="term" value="F:RNA binding"/>
    <property type="evidence" value="ECO:0007669"/>
    <property type="project" value="UniProtKB-UniRule"/>
</dbReference>
<dbReference type="STRING" id="157072.A0A024U348"/>
<dbReference type="InterPro" id="IPR004088">
    <property type="entry name" value="KH_dom_type_1"/>
</dbReference>
<dbReference type="PROSITE" id="PS50084">
    <property type="entry name" value="KH_TYPE_1"/>
    <property type="match status" value="2"/>
</dbReference>
<accession>A0A024U348</accession>
<dbReference type="Pfam" id="PF00013">
    <property type="entry name" value="KH_1"/>
    <property type="match status" value="1"/>
</dbReference>
<feature type="compositionally biased region" description="Polar residues" evidence="2">
    <location>
        <begin position="411"/>
        <end position="437"/>
    </location>
</feature>
<dbReference type="VEuPathDB" id="FungiDB:H310_07218"/>
<dbReference type="AlphaFoldDB" id="A0A024U348"/>